<protein>
    <submittedName>
        <fullName evidence="3">Uncharacterized protein</fullName>
    </submittedName>
</protein>
<feature type="signal peptide" evidence="2">
    <location>
        <begin position="1"/>
        <end position="24"/>
    </location>
</feature>
<dbReference type="EMBL" id="KN727702">
    <property type="protein sequence ID" value="KIH65111.1"/>
    <property type="molecule type" value="Genomic_DNA"/>
</dbReference>
<dbReference type="AlphaFoldDB" id="A0A0C2H6N8"/>
<sequence>MNRHFFSAAVIILVFLWRDDVLRYLHVIEDSLLPVDPLDLTFLGELQESEHGLILKGSGPVYANCSSWKLSINDTIGYGWSKSVHPLSATTELRCRVEILRGFINEIKMLLLLRDNSNVIKMISYCIPRDPLKNLENVNILTERGNPMDLFSLFQLSQSQRDHLFGSLLSFFAENPTLRLQDLKRQQHRRVRSSGEKVVDPTDN</sequence>
<dbReference type="OrthoDB" id="4062651at2759"/>
<evidence type="ECO:0000256" key="2">
    <source>
        <dbReference type="SAM" id="SignalP"/>
    </source>
</evidence>
<reference evidence="3 4" key="1">
    <citation type="submission" date="2013-12" db="EMBL/GenBank/DDBJ databases">
        <title>Draft genome of the parsitic nematode Ancylostoma duodenale.</title>
        <authorList>
            <person name="Mitreva M."/>
        </authorList>
    </citation>
    <scope>NUCLEOTIDE SEQUENCE [LARGE SCALE GENOMIC DNA]</scope>
    <source>
        <strain evidence="3 4">Zhejiang</strain>
    </source>
</reference>
<evidence type="ECO:0000313" key="3">
    <source>
        <dbReference type="EMBL" id="KIH65111.1"/>
    </source>
</evidence>
<dbReference type="Proteomes" id="UP000054047">
    <property type="component" value="Unassembled WGS sequence"/>
</dbReference>
<proteinExistence type="predicted"/>
<dbReference type="InterPro" id="IPR011009">
    <property type="entry name" value="Kinase-like_dom_sf"/>
</dbReference>
<feature type="region of interest" description="Disordered" evidence="1">
    <location>
        <begin position="184"/>
        <end position="204"/>
    </location>
</feature>
<accession>A0A0C2H6N8</accession>
<keyword evidence="2" id="KW-0732">Signal</keyword>
<dbReference type="SUPFAM" id="SSF56112">
    <property type="entry name" value="Protein kinase-like (PK-like)"/>
    <property type="match status" value="1"/>
</dbReference>
<keyword evidence="4" id="KW-1185">Reference proteome</keyword>
<feature type="chain" id="PRO_5002149549" evidence="2">
    <location>
        <begin position="25"/>
        <end position="204"/>
    </location>
</feature>
<feature type="compositionally biased region" description="Basic and acidic residues" evidence="1">
    <location>
        <begin position="193"/>
        <end position="204"/>
    </location>
</feature>
<evidence type="ECO:0000313" key="4">
    <source>
        <dbReference type="Proteomes" id="UP000054047"/>
    </source>
</evidence>
<name>A0A0C2H6N8_9BILA</name>
<evidence type="ECO:0000256" key="1">
    <source>
        <dbReference type="SAM" id="MobiDB-lite"/>
    </source>
</evidence>
<organism evidence="3 4">
    <name type="scientific">Ancylostoma duodenale</name>
    <dbReference type="NCBI Taxonomy" id="51022"/>
    <lineage>
        <taxon>Eukaryota</taxon>
        <taxon>Metazoa</taxon>
        <taxon>Ecdysozoa</taxon>
        <taxon>Nematoda</taxon>
        <taxon>Chromadorea</taxon>
        <taxon>Rhabditida</taxon>
        <taxon>Rhabditina</taxon>
        <taxon>Rhabditomorpha</taxon>
        <taxon>Strongyloidea</taxon>
        <taxon>Ancylostomatidae</taxon>
        <taxon>Ancylostomatinae</taxon>
        <taxon>Ancylostoma</taxon>
    </lineage>
</organism>
<gene>
    <name evidence="3" type="ORF">ANCDUO_04570</name>
</gene>